<dbReference type="Pfam" id="PF12796">
    <property type="entry name" value="Ank_2"/>
    <property type="match status" value="1"/>
</dbReference>
<protein>
    <submittedName>
        <fullName evidence="5">Uncharacterized protein</fullName>
    </submittedName>
</protein>
<dbReference type="InterPro" id="IPR036770">
    <property type="entry name" value="Ankyrin_rpt-contain_sf"/>
</dbReference>
<proteinExistence type="predicted"/>
<feature type="region of interest" description="Disordered" evidence="4">
    <location>
        <begin position="602"/>
        <end position="624"/>
    </location>
</feature>
<comment type="caution">
    <text evidence="5">The sequence shown here is derived from an EMBL/GenBank/DDBJ whole genome shotgun (WGS) entry which is preliminary data.</text>
</comment>
<dbReference type="SUPFAM" id="SSF48403">
    <property type="entry name" value="Ankyrin repeat"/>
    <property type="match status" value="2"/>
</dbReference>
<dbReference type="Gene3D" id="1.25.40.20">
    <property type="entry name" value="Ankyrin repeat-containing domain"/>
    <property type="match status" value="3"/>
</dbReference>
<dbReference type="PANTHER" id="PTHR24186:SF37">
    <property type="entry name" value="PGG DOMAIN-CONTAINING PROTEIN"/>
    <property type="match status" value="1"/>
</dbReference>
<evidence type="ECO:0000256" key="2">
    <source>
        <dbReference type="ARBA" id="ARBA00023043"/>
    </source>
</evidence>
<organism evidence="5 6">
    <name type="scientific">Citrus unshiu</name>
    <name type="common">Satsuma mandarin</name>
    <name type="synonym">Citrus nobilis var. unshiu</name>
    <dbReference type="NCBI Taxonomy" id="55188"/>
    <lineage>
        <taxon>Eukaryota</taxon>
        <taxon>Viridiplantae</taxon>
        <taxon>Streptophyta</taxon>
        <taxon>Embryophyta</taxon>
        <taxon>Tracheophyta</taxon>
        <taxon>Spermatophyta</taxon>
        <taxon>Magnoliopsida</taxon>
        <taxon>eudicotyledons</taxon>
        <taxon>Gunneridae</taxon>
        <taxon>Pentapetalae</taxon>
        <taxon>rosids</taxon>
        <taxon>malvids</taxon>
        <taxon>Sapindales</taxon>
        <taxon>Rutaceae</taxon>
        <taxon>Aurantioideae</taxon>
        <taxon>Citrus</taxon>
    </lineage>
</organism>
<gene>
    <name evidence="5" type="ORF">CUMW_242440</name>
</gene>
<keyword evidence="6" id="KW-1185">Reference proteome</keyword>
<keyword evidence="2 3" id="KW-0040">ANK repeat</keyword>
<dbReference type="STRING" id="55188.A0A2H5QMX7"/>
<dbReference type="PROSITE" id="PS50088">
    <property type="entry name" value="ANK_REPEAT"/>
    <property type="match status" value="1"/>
</dbReference>
<feature type="repeat" description="ANK" evidence="3">
    <location>
        <begin position="367"/>
        <end position="399"/>
    </location>
</feature>
<evidence type="ECO:0000256" key="4">
    <source>
        <dbReference type="SAM" id="MobiDB-lite"/>
    </source>
</evidence>
<dbReference type="GO" id="GO:0005886">
    <property type="term" value="C:plasma membrane"/>
    <property type="evidence" value="ECO:0007669"/>
    <property type="project" value="TreeGrafter"/>
</dbReference>
<dbReference type="EMBL" id="BDQV01000499">
    <property type="protein sequence ID" value="GAY65605.1"/>
    <property type="molecule type" value="Genomic_DNA"/>
</dbReference>
<evidence type="ECO:0000256" key="1">
    <source>
        <dbReference type="ARBA" id="ARBA00022737"/>
    </source>
</evidence>
<dbReference type="PROSITE" id="PS50297">
    <property type="entry name" value="ANK_REP_REGION"/>
    <property type="match status" value="1"/>
</dbReference>
<evidence type="ECO:0000313" key="6">
    <source>
        <dbReference type="Proteomes" id="UP000236630"/>
    </source>
</evidence>
<evidence type="ECO:0000256" key="3">
    <source>
        <dbReference type="PROSITE-ProRule" id="PRU00023"/>
    </source>
</evidence>
<dbReference type="AlphaFoldDB" id="A0A2H5QMX7"/>
<dbReference type="SMART" id="SM00248">
    <property type="entry name" value="ANK"/>
    <property type="match status" value="7"/>
</dbReference>
<dbReference type="Proteomes" id="UP000236630">
    <property type="component" value="Unassembled WGS sequence"/>
</dbReference>
<sequence length="624" mass="69186">MESKLYEAALAGSVTSLLEFLQKDRLILERAAMNCPSETPLHVAALLRHKDFAKEILRQKPGIAGELDSRKSSALHIASQKRYVGMKSNRIDVLEELVRARPLAASAPLIWVETILHLCVKHNQLEALKVLLENTDDSEFLNAKDDYGMSILHLAVADKQIEYYNQSECCYANGFTAWDILANSKRKMKDWEIGELLRRAGAISAKEMQQPATKVSITQTNSLTSHGNNQKKEGFLASLSIILLLISGLPLNRRIFISHKMENMERKLYEAAMAGSVNTLLELRQQDPLILERPTVNCLSETPLHVAALLGHEDFAKEILPQKPRIAEELDSRKSSALHIASQKGYVGIVKALLQVIPDKCSDTDVDGRNPLHLAAMRGHIDVLEELVRAKPDAASTRLIWVGSTEVLLENMGDFELLNAKDDYGMTILHLAVADKQIEAIKFLTTSTAIEVNAVTANGFTAWDILAQSKRDIKDWDTGELLRRAGAISAKDLQLPVNELAVTHTNSVTSHENNQKHEGKKDLKGTPWNLDDWLEKKRNAAMVVASVISTMGFQAAVDPPQSPELAASSFVVWNTIGVDARFRFSSFYDQDLCSINFITTRGSPRKASSPEVPAHTDSVDHVTP</sequence>
<keyword evidence="1" id="KW-0677">Repeat</keyword>
<dbReference type="PANTHER" id="PTHR24186">
    <property type="entry name" value="PROTEIN PHOSPHATASE 1 REGULATORY SUBUNIT"/>
    <property type="match status" value="1"/>
</dbReference>
<dbReference type="InterPro" id="IPR002110">
    <property type="entry name" value="Ankyrin_rpt"/>
</dbReference>
<accession>A0A2H5QMX7</accession>
<reference evidence="5 6" key="1">
    <citation type="journal article" date="2017" name="Front. Genet.">
        <title>Draft sequencing of the heterozygous diploid genome of Satsuma (Citrus unshiu Marc.) using a hybrid assembly approach.</title>
        <authorList>
            <person name="Shimizu T."/>
            <person name="Tanizawa Y."/>
            <person name="Mochizuki T."/>
            <person name="Nagasaki H."/>
            <person name="Yoshioka T."/>
            <person name="Toyoda A."/>
            <person name="Fujiyama A."/>
            <person name="Kaminuma E."/>
            <person name="Nakamura Y."/>
        </authorList>
    </citation>
    <scope>NUCLEOTIDE SEQUENCE [LARGE SCALE GENOMIC DNA]</scope>
    <source>
        <strain evidence="6">cv. Miyagawa wase</strain>
    </source>
</reference>
<name>A0A2H5QMX7_CITUN</name>
<evidence type="ECO:0000313" key="5">
    <source>
        <dbReference type="EMBL" id="GAY65605.1"/>
    </source>
</evidence>